<protein>
    <submittedName>
        <fullName evidence="2">Uncharacterized protein</fullName>
    </submittedName>
</protein>
<dbReference type="KEGG" id="rva:Rvan_1865"/>
<dbReference type="EMBL" id="CP002292">
    <property type="protein sequence ID" value="ADP71106.1"/>
    <property type="molecule type" value="Genomic_DNA"/>
</dbReference>
<evidence type="ECO:0000256" key="1">
    <source>
        <dbReference type="SAM" id="MobiDB-lite"/>
    </source>
</evidence>
<reference evidence="3" key="1">
    <citation type="journal article" date="2011" name="J. Bacteriol.">
        <title>Genome sequences of eight morphologically diverse alphaproteobacteria.</title>
        <authorList>
            <consortium name="US DOE Joint Genome Institute"/>
            <person name="Brown P.J."/>
            <person name="Kysela D.T."/>
            <person name="Buechlein A."/>
            <person name="Hemmerich C."/>
            <person name="Brun Y.V."/>
        </authorList>
    </citation>
    <scope>NUCLEOTIDE SEQUENCE [LARGE SCALE GENOMIC DNA]</scope>
    <source>
        <strain evidence="3">ATCC 17100 / ATH 3.1.1 / DSM 162 / LMG 4299</strain>
    </source>
</reference>
<dbReference type="STRING" id="648757.Rvan_1865"/>
<sequence>MRVKKHPADAAAAVVLIKYDAFRRLSGEHESSLLDHLLRQDRPNANSVFEPPRLDDGFAAH</sequence>
<dbReference type="RefSeq" id="WP_013419496.1">
    <property type="nucleotide sequence ID" value="NC_014664.1"/>
</dbReference>
<name>E3I071_RHOVT</name>
<dbReference type="OrthoDB" id="72009at2"/>
<organism evidence="2 3">
    <name type="scientific">Rhodomicrobium vannielii (strain ATCC 17100 / DSM 162 / LMG 4299 / NCIMB 10020 / ATH 3.1.1)</name>
    <dbReference type="NCBI Taxonomy" id="648757"/>
    <lineage>
        <taxon>Bacteria</taxon>
        <taxon>Pseudomonadati</taxon>
        <taxon>Pseudomonadota</taxon>
        <taxon>Alphaproteobacteria</taxon>
        <taxon>Hyphomicrobiales</taxon>
        <taxon>Hyphomicrobiaceae</taxon>
        <taxon>Rhodomicrobium</taxon>
    </lineage>
</organism>
<feature type="compositionally biased region" description="Basic and acidic residues" evidence="1">
    <location>
        <begin position="52"/>
        <end position="61"/>
    </location>
</feature>
<keyword evidence="3" id="KW-1185">Reference proteome</keyword>
<gene>
    <name evidence="2" type="ordered locus">Rvan_1865</name>
</gene>
<dbReference type="Proteomes" id="UP000001399">
    <property type="component" value="Chromosome"/>
</dbReference>
<evidence type="ECO:0000313" key="2">
    <source>
        <dbReference type="EMBL" id="ADP71106.1"/>
    </source>
</evidence>
<proteinExistence type="predicted"/>
<accession>E3I071</accession>
<dbReference type="AlphaFoldDB" id="E3I071"/>
<feature type="region of interest" description="Disordered" evidence="1">
    <location>
        <begin position="41"/>
        <end position="61"/>
    </location>
</feature>
<evidence type="ECO:0000313" key="3">
    <source>
        <dbReference type="Proteomes" id="UP000001399"/>
    </source>
</evidence>
<dbReference type="HOGENOM" id="CLU_2919806_0_0_5"/>